<evidence type="ECO:0000313" key="1">
    <source>
        <dbReference type="EMBL" id="KAJ9582329.1"/>
    </source>
</evidence>
<sequence>VVLWEHEPQHQSRVRRQIVGFYESCCGDDELNVADMVQTSAKCREEMQSDPSEDQCENDLCVGRKNGAVDEEGHLTKGFAKYMPRMYPEYLTALVQKIALLCVDHLNKQFEVKIEKGKCFPAFLTGVACVKISIELVCPEKFKIQSYQCDQFRELLNEHVKSLKQNKKTTSVKIKLT</sequence>
<protein>
    <submittedName>
        <fullName evidence="1">Uncharacterized protein</fullName>
    </submittedName>
</protein>
<reference evidence="1" key="2">
    <citation type="submission" date="2023-05" db="EMBL/GenBank/DDBJ databases">
        <authorList>
            <person name="Fouks B."/>
        </authorList>
    </citation>
    <scope>NUCLEOTIDE SEQUENCE</scope>
    <source>
        <strain evidence="1">Stay&amp;Tobe</strain>
        <tissue evidence="1">Testes</tissue>
    </source>
</reference>
<name>A0AAD8EA58_DIPPU</name>
<gene>
    <name evidence="1" type="ORF">L9F63_003334</name>
</gene>
<feature type="non-terminal residue" evidence="1">
    <location>
        <position position="177"/>
    </location>
</feature>
<reference evidence="1" key="1">
    <citation type="journal article" date="2023" name="IScience">
        <title>Live-bearing cockroach genome reveals convergent evolutionary mechanisms linked to viviparity in insects and beyond.</title>
        <authorList>
            <person name="Fouks B."/>
            <person name="Harrison M.C."/>
            <person name="Mikhailova A.A."/>
            <person name="Marchal E."/>
            <person name="English S."/>
            <person name="Carruthers M."/>
            <person name="Jennings E.C."/>
            <person name="Chiamaka E.L."/>
            <person name="Frigard R.A."/>
            <person name="Pippel M."/>
            <person name="Attardo G.M."/>
            <person name="Benoit J.B."/>
            <person name="Bornberg-Bauer E."/>
            <person name="Tobe S.S."/>
        </authorList>
    </citation>
    <scope>NUCLEOTIDE SEQUENCE</scope>
    <source>
        <strain evidence="1">Stay&amp;Tobe</strain>
    </source>
</reference>
<comment type="caution">
    <text evidence="1">The sequence shown here is derived from an EMBL/GenBank/DDBJ whole genome shotgun (WGS) entry which is preliminary data.</text>
</comment>
<keyword evidence="2" id="KW-1185">Reference proteome</keyword>
<dbReference type="EMBL" id="JASPKZ010007811">
    <property type="protein sequence ID" value="KAJ9582329.1"/>
    <property type="molecule type" value="Genomic_DNA"/>
</dbReference>
<evidence type="ECO:0000313" key="2">
    <source>
        <dbReference type="Proteomes" id="UP001233999"/>
    </source>
</evidence>
<proteinExistence type="predicted"/>
<accession>A0AAD8EA58</accession>
<dbReference type="AlphaFoldDB" id="A0AAD8EA58"/>
<dbReference type="Proteomes" id="UP001233999">
    <property type="component" value="Unassembled WGS sequence"/>
</dbReference>
<organism evidence="1 2">
    <name type="scientific">Diploptera punctata</name>
    <name type="common">Pacific beetle cockroach</name>
    <dbReference type="NCBI Taxonomy" id="6984"/>
    <lineage>
        <taxon>Eukaryota</taxon>
        <taxon>Metazoa</taxon>
        <taxon>Ecdysozoa</taxon>
        <taxon>Arthropoda</taxon>
        <taxon>Hexapoda</taxon>
        <taxon>Insecta</taxon>
        <taxon>Pterygota</taxon>
        <taxon>Neoptera</taxon>
        <taxon>Polyneoptera</taxon>
        <taxon>Dictyoptera</taxon>
        <taxon>Blattodea</taxon>
        <taxon>Blaberoidea</taxon>
        <taxon>Blaberidae</taxon>
        <taxon>Diplopterinae</taxon>
        <taxon>Diploptera</taxon>
    </lineage>
</organism>